<dbReference type="SUPFAM" id="SSF54593">
    <property type="entry name" value="Glyoxalase/Bleomycin resistance protein/Dihydroxybiphenyl dioxygenase"/>
    <property type="match status" value="1"/>
</dbReference>
<dbReference type="InterPro" id="IPR037523">
    <property type="entry name" value="VOC_core"/>
</dbReference>
<dbReference type="InterPro" id="IPR029068">
    <property type="entry name" value="Glyas_Bleomycin-R_OHBP_Dase"/>
</dbReference>
<dbReference type="GO" id="GO:0016829">
    <property type="term" value="F:lyase activity"/>
    <property type="evidence" value="ECO:0007669"/>
    <property type="project" value="UniProtKB-KW"/>
</dbReference>
<keyword evidence="2" id="KW-0456">Lyase</keyword>
<dbReference type="RefSeq" id="WP_209891376.1">
    <property type="nucleotide sequence ID" value="NZ_BAAAJV010000047.1"/>
</dbReference>
<evidence type="ECO:0000259" key="1">
    <source>
        <dbReference type="PROSITE" id="PS51819"/>
    </source>
</evidence>
<dbReference type="InterPro" id="IPR004360">
    <property type="entry name" value="Glyas_Fos-R_dOase_dom"/>
</dbReference>
<organism evidence="2 3">
    <name type="scientific">Brachybacterium fresconis</name>
    <dbReference type="NCBI Taxonomy" id="173363"/>
    <lineage>
        <taxon>Bacteria</taxon>
        <taxon>Bacillati</taxon>
        <taxon>Actinomycetota</taxon>
        <taxon>Actinomycetes</taxon>
        <taxon>Micrococcales</taxon>
        <taxon>Dermabacteraceae</taxon>
        <taxon>Brachybacterium</taxon>
    </lineage>
</organism>
<reference evidence="2 3" key="1">
    <citation type="submission" date="2021-03" db="EMBL/GenBank/DDBJ databases">
        <title>Sequencing the genomes of 1000 actinobacteria strains.</title>
        <authorList>
            <person name="Klenk H.-P."/>
        </authorList>
    </citation>
    <scope>NUCLEOTIDE SEQUENCE [LARGE SCALE GENOMIC DNA]</scope>
    <source>
        <strain evidence="2 3">DSM 14564</strain>
    </source>
</reference>
<evidence type="ECO:0000313" key="2">
    <source>
        <dbReference type="EMBL" id="MBP2409424.1"/>
    </source>
</evidence>
<accession>A0ABS4YL02</accession>
<dbReference type="Proteomes" id="UP000698222">
    <property type="component" value="Unassembled WGS sequence"/>
</dbReference>
<keyword evidence="3" id="KW-1185">Reference proteome</keyword>
<name>A0ABS4YL02_9MICO</name>
<dbReference type="PROSITE" id="PS51819">
    <property type="entry name" value="VOC"/>
    <property type="match status" value="1"/>
</dbReference>
<evidence type="ECO:0000313" key="3">
    <source>
        <dbReference type="Proteomes" id="UP000698222"/>
    </source>
</evidence>
<gene>
    <name evidence="2" type="ORF">JOF44_002327</name>
</gene>
<protein>
    <submittedName>
        <fullName evidence="2">Enzyme related to lactoylglutathione lyase</fullName>
    </submittedName>
</protein>
<dbReference type="Gene3D" id="3.10.180.10">
    <property type="entry name" value="2,3-Dihydroxybiphenyl 1,2-Dioxygenase, domain 1"/>
    <property type="match status" value="1"/>
</dbReference>
<sequence length="124" mass="13058">MTATGPDFLALQVHDPEVAARFFETHLGLHRAPTSPPGAVVFPTEPIPFAVREPLPGTDPAAASPGPGHGIALWIAVEDADALHTRLTEAGVRTLQEPTDSPFGRMFPFVGPEGYVLTAHTAAD</sequence>
<proteinExistence type="predicted"/>
<comment type="caution">
    <text evidence="2">The sequence shown here is derived from an EMBL/GenBank/DDBJ whole genome shotgun (WGS) entry which is preliminary data.</text>
</comment>
<feature type="domain" description="VOC" evidence="1">
    <location>
        <begin position="5"/>
        <end position="122"/>
    </location>
</feature>
<dbReference type="Pfam" id="PF00903">
    <property type="entry name" value="Glyoxalase"/>
    <property type="match status" value="1"/>
</dbReference>
<dbReference type="EMBL" id="JAGIOC010000001">
    <property type="protein sequence ID" value="MBP2409424.1"/>
    <property type="molecule type" value="Genomic_DNA"/>
</dbReference>